<evidence type="ECO:0000313" key="3">
    <source>
        <dbReference type="Proteomes" id="UP000019141"/>
    </source>
</evidence>
<proteinExistence type="predicted"/>
<feature type="transmembrane region" description="Helical" evidence="1">
    <location>
        <begin position="6"/>
        <end position="23"/>
    </location>
</feature>
<keyword evidence="1" id="KW-0472">Membrane</keyword>
<evidence type="ECO:0000256" key="1">
    <source>
        <dbReference type="SAM" id="Phobius"/>
    </source>
</evidence>
<keyword evidence="3" id="KW-1185">Reference proteome</keyword>
<evidence type="ECO:0000313" key="2">
    <source>
        <dbReference type="EMBL" id="ETW93605.1"/>
    </source>
</evidence>
<reference evidence="2 3" key="1">
    <citation type="journal article" date="2014" name="Nature">
        <title>An environmental bacterial taxon with a large and distinct metabolic repertoire.</title>
        <authorList>
            <person name="Wilson M.C."/>
            <person name="Mori T."/>
            <person name="Ruckert C."/>
            <person name="Uria A.R."/>
            <person name="Helf M.J."/>
            <person name="Takada K."/>
            <person name="Gernert C."/>
            <person name="Steffens U.A."/>
            <person name="Heycke N."/>
            <person name="Schmitt S."/>
            <person name="Rinke C."/>
            <person name="Helfrich E.J."/>
            <person name="Brachmann A.O."/>
            <person name="Gurgui C."/>
            <person name="Wakimoto T."/>
            <person name="Kracht M."/>
            <person name="Crusemann M."/>
            <person name="Hentschel U."/>
            <person name="Abe I."/>
            <person name="Matsunaga S."/>
            <person name="Kalinowski J."/>
            <person name="Takeyama H."/>
            <person name="Piel J."/>
        </authorList>
    </citation>
    <scope>NUCLEOTIDE SEQUENCE [LARGE SCALE GENOMIC DNA]</scope>
    <source>
        <strain evidence="3">TSY1</strain>
    </source>
</reference>
<name>W4L7E1_ENTF1</name>
<sequence>MVKYTGLAVMGIVVTLSLFFIKVKKESRQELVRAESELQSGRHREAVLHYERAIMWYTPFSRDVHRSINRLWEIGDQAEASRDDSLALYAYRSLRASLYSIRSFYQPYQDWIAKCDVRIVNLMAIEKAGPNAQPAEIEKHRARYAHMHARKLGPKLGGVILTEIGFFGWVGATLGLIWYGLSSQGNWLWRPCVWWGSGVVLFLTTWVIGLLLA</sequence>
<gene>
    <name evidence="2" type="ORF">ETSY1_38470</name>
</gene>
<keyword evidence="1" id="KW-1133">Transmembrane helix</keyword>
<protein>
    <submittedName>
        <fullName evidence="2">Uncharacterized protein</fullName>
    </submittedName>
</protein>
<dbReference type="EMBL" id="AZHW01001204">
    <property type="protein sequence ID" value="ETW93605.1"/>
    <property type="molecule type" value="Genomic_DNA"/>
</dbReference>
<feature type="transmembrane region" description="Helical" evidence="1">
    <location>
        <begin position="156"/>
        <end position="181"/>
    </location>
</feature>
<dbReference type="AlphaFoldDB" id="W4L7E1"/>
<feature type="transmembrane region" description="Helical" evidence="1">
    <location>
        <begin position="193"/>
        <end position="212"/>
    </location>
</feature>
<organism evidence="2 3">
    <name type="scientific">Entotheonella factor</name>
    <dbReference type="NCBI Taxonomy" id="1429438"/>
    <lineage>
        <taxon>Bacteria</taxon>
        <taxon>Pseudomonadati</taxon>
        <taxon>Nitrospinota/Tectimicrobiota group</taxon>
        <taxon>Candidatus Tectimicrobiota</taxon>
        <taxon>Candidatus Entotheonellia</taxon>
        <taxon>Candidatus Entotheonellales</taxon>
        <taxon>Candidatus Entotheonellaceae</taxon>
        <taxon>Candidatus Entotheonella</taxon>
    </lineage>
</organism>
<dbReference type="Proteomes" id="UP000019141">
    <property type="component" value="Unassembled WGS sequence"/>
</dbReference>
<comment type="caution">
    <text evidence="2">The sequence shown here is derived from an EMBL/GenBank/DDBJ whole genome shotgun (WGS) entry which is preliminary data.</text>
</comment>
<accession>W4L7E1</accession>
<keyword evidence="1" id="KW-0812">Transmembrane</keyword>
<dbReference type="HOGENOM" id="CLU_1292467_0_0_7"/>